<evidence type="ECO:0000313" key="2">
    <source>
        <dbReference type="EMBL" id="CAG8475096.1"/>
    </source>
</evidence>
<proteinExistence type="predicted"/>
<dbReference type="EMBL" id="CAJVPZ010000747">
    <property type="protein sequence ID" value="CAG8475096.1"/>
    <property type="molecule type" value="Genomic_DNA"/>
</dbReference>
<organism evidence="2 3">
    <name type="scientific">Racocetra fulgida</name>
    <dbReference type="NCBI Taxonomy" id="60492"/>
    <lineage>
        <taxon>Eukaryota</taxon>
        <taxon>Fungi</taxon>
        <taxon>Fungi incertae sedis</taxon>
        <taxon>Mucoromycota</taxon>
        <taxon>Glomeromycotina</taxon>
        <taxon>Glomeromycetes</taxon>
        <taxon>Diversisporales</taxon>
        <taxon>Gigasporaceae</taxon>
        <taxon>Racocetra</taxon>
    </lineage>
</organism>
<sequence length="290" mass="30393">MSSAKIEASGLPEDDNPTGHGGPRRKIRAGHGSGLGQPPIHPGPTYPGPTYPGPTYPGPTYPGPTYPGPTYPGPIYPGPIYPSPRNNSQYNEQGEDNNILRIAGDEDGRKDGSRNYGPSEEEILRVPSARESFAACEEVPVLGLPPFGVGCLFAGGDAGAGSDVPAGVPSFGLEGAPGNGTPAVTLNVPENFSPLPSLITNIYSPGGTLTSHCLLNALRSSALSITVSSFVCLLRTLKMAAIAGAAPDNDQVILAIAFVKRFPVGVLTITSVFRMIFVKNYVLREEKRRL</sequence>
<name>A0A9N8Z439_9GLOM</name>
<dbReference type="OrthoDB" id="2421589at2759"/>
<gene>
    <name evidence="2" type="ORF">RFULGI_LOCUS1288</name>
</gene>
<dbReference type="AlphaFoldDB" id="A0A9N8Z439"/>
<feature type="compositionally biased region" description="Pro residues" evidence="1">
    <location>
        <begin position="39"/>
        <end position="82"/>
    </location>
</feature>
<dbReference type="Proteomes" id="UP000789396">
    <property type="component" value="Unassembled WGS sequence"/>
</dbReference>
<comment type="caution">
    <text evidence="2">The sequence shown here is derived from an EMBL/GenBank/DDBJ whole genome shotgun (WGS) entry which is preliminary data.</text>
</comment>
<evidence type="ECO:0000256" key="1">
    <source>
        <dbReference type="SAM" id="MobiDB-lite"/>
    </source>
</evidence>
<accession>A0A9N8Z439</accession>
<feature type="region of interest" description="Disordered" evidence="1">
    <location>
        <begin position="1"/>
        <end position="92"/>
    </location>
</feature>
<keyword evidence="3" id="KW-1185">Reference proteome</keyword>
<evidence type="ECO:0000313" key="3">
    <source>
        <dbReference type="Proteomes" id="UP000789396"/>
    </source>
</evidence>
<reference evidence="2" key="1">
    <citation type="submission" date="2021-06" db="EMBL/GenBank/DDBJ databases">
        <authorList>
            <person name="Kallberg Y."/>
            <person name="Tangrot J."/>
            <person name="Rosling A."/>
        </authorList>
    </citation>
    <scope>NUCLEOTIDE SEQUENCE</scope>
    <source>
        <strain evidence="2">IN212</strain>
    </source>
</reference>
<protein>
    <submittedName>
        <fullName evidence="2">1683_t:CDS:1</fullName>
    </submittedName>
</protein>